<sequence length="51" mass="5915">LYLLTMPFLMAKFRILLKWPPPRLTSSNCTSSRQQQLLLLQTIPLTTILIT</sequence>
<evidence type="ECO:0000313" key="1">
    <source>
        <dbReference type="EMBL" id="KAK7076323.1"/>
    </source>
</evidence>
<evidence type="ECO:0000313" key="2">
    <source>
        <dbReference type="Proteomes" id="UP001381693"/>
    </source>
</evidence>
<reference evidence="1 2" key="1">
    <citation type="submission" date="2023-11" db="EMBL/GenBank/DDBJ databases">
        <title>Halocaridina rubra genome assembly.</title>
        <authorList>
            <person name="Smith C."/>
        </authorList>
    </citation>
    <scope>NUCLEOTIDE SEQUENCE [LARGE SCALE GENOMIC DNA]</scope>
    <source>
        <strain evidence="1">EP-1</strain>
        <tissue evidence="1">Whole</tissue>
    </source>
</reference>
<proteinExistence type="predicted"/>
<name>A0AAN8X8A9_HALRR</name>
<protein>
    <submittedName>
        <fullName evidence="1">Uncharacterized protein</fullName>
    </submittedName>
</protein>
<accession>A0AAN8X8A9</accession>
<comment type="caution">
    <text evidence="1">The sequence shown here is derived from an EMBL/GenBank/DDBJ whole genome shotgun (WGS) entry which is preliminary data.</text>
</comment>
<dbReference type="AlphaFoldDB" id="A0AAN8X8A9"/>
<feature type="non-terminal residue" evidence="1">
    <location>
        <position position="51"/>
    </location>
</feature>
<dbReference type="Proteomes" id="UP001381693">
    <property type="component" value="Unassembled WGS sequence"/>
</dbReference>
<feature type="non-terminal residue" evidence="1">
    <location>
        <position position="1"/>
    </location>
</feature>
<organism evidence="1 2">
    <name type="scientific">Halocaridina rubra</name>
    <name type="common">Hawaiian red shrimp</name>
    <dbReference type="NCBI Taxonomy" id="373956"/>
    <lineage>
        <taxon>Eukaryota</taxon>
        <taxon>Metazoa</taxon>
        <taxon>Ecdysozoa</taxon>
        <taxon>Arthropoda</taxon>
        <taxon>Crustacea</taxon>
        <taxon>Multicrustacea</taxon>
        <taxon>Malacostraca</taxon>
        <taxon>Eumalacostraca</taxon>
        <taxon>Eucarida</taxon>
        <taxon>Decapoda</taxon>
        <taxon>Pleocyemata</taxon>
        <taxon>Caridea</taxon>
        <taxon>Atyoidea</taxon>
        <taxon>Atyidae</taxon>
        <taxon>Halocaridina</taxon>
    </lineage>
</organism>
<gene>
    <name evidence="1" type="ORF">SK128_017744</name>
</gene>
<keyword evidence="2" id="KW-1185">Reference proteome</keyword>
<dbReference type="EMBL" id="JAXCGZ010009723">
    <property type="protein sequence ID" value="KAK7076323.1"/>
    <property type="molecule type" value="Genomic_DNA"/>
</dbReference>